<dbReference type="InterPro" id="IPR056792">
    <property type="entry name" value="PRC_RimM"/>
</dbReference>
<sequence>MIMLTPDEVLVVGRIVAVHGVKGWVKVYSFTDPMENIFEYQPWHLFEDGAWKPVKLTGKRRQGKGLVAGLDGYDDRDRAARELVGREIAVPRSQLPEAGDGEYYWRDLIGLRVKLDDGRDLGRVHGLMETGANDVLVVRGDADSLDRQERLLPWTPGEVVRAVDLEAGELRVDWDPDF</sequence>
<evidence type="ECO:0000259" key="7">
    <source>
        <dbReference type="Pfam" id="PF24986"/>
    </source>
</evidence>
<dbReference type="Pfam" id="PF01782">
    <property type="entry name" value="RimM"/>
    <property type="match status" value="1"/>
</dbReference>
<dbReference type="EMBL" id="ARXX01000013">
    <property type="protein sequence ID" value="MBF5055907.1"/>
    <property type="molecule type" value="Genomic_DNA"/>
</dbReference>
<dbReference type="InterPro" id="IPR002676">
    <property type="entry name" value="RimM_N"/>
</dbReference>
<dbReference type="InterPro" id="IPR011033">
    <property type="entry name" value="PRC_barrel-like_sf"/>
</dbReference>
<dbReference type="SUPFAM" id="SSF50346">
    <property type="entry name" value="PRC-barrel domain"/>
    <property type="match status" value="1"/>
</dbReference>
<dbReference type="Pfam" id="PF24986">
    <property type="entry name" value="PRC_RimM"/>
    <property type="match status" value="1"/>
</dbReference>
<keyword evidence="4 5" id="KW-0143">Chaperone</keyword>
<dbReference type="PANTHER" id="PTHR33692:SF1">
    <property type="entry name" value="RIBOSOME MATURATION FACTOR RIMM"/>
    <property type="match status" value="1"/>
</dbReference>
<evidence type="ECO:0000256" key="1">
    <source>
        <dbReference type="ARBA" id="ARBA00022490"/>
    </source>
</evidence>
<evidence type="ECO:0000256" key="2">
    <source>
        <dbReference type="ARBA" id="ARBA00022517"/>
    </source>
</evidence>
<reference evidence="8 9" key="1">
    <citation type="submission" date="2012-09" db="EMBL/GenBank/DDBJ databases">
        <title>Genome Sequence of alkane-degrading Bacterium Alcanivorax sp. 521-1.</title>
        <authorList>
            <person name="Lai Q."/>
            <person name="Shao Z."/>
        </authorList>
    </citation>
    <scope>NUCLEOTIDE SEQUENCE [LARGE SCALE GENOMIC DNA]</scope>
    <source>
        <strain evidence="8 9">521-1</strain>
    </source>
</reference>
<gene>
    <name evidence="5" type="primary">rimM</name>
    <name evidence="8" type="ORF">Y5W_01201</name>
</gene>
<dbReference type="InterPro" id="IPR011961">
    <property type="entry name" value="RimM"/>
</dbReference>
<comment type="subcellular location">
    <subcellularLocation>
        <location evidence="5">Cytoplasm</location>
    </subcellularLocation>
</comment>
<evidence type="ECO:0000256" key="3">
    <source>
        <dbReference type="ARBA" id="ARBA00022552"/>
    </source>
</evidence>
<comment type="subunit">
    <text evidence="5">Binds ribosomal protein uS19.</text>
</comment>
<evidence type="ECO:0000256" key="4">
    <source>
        <dbReference type="ARBA" id="ARBA00023186"/>
    </source>
</evidence>
<dbReference type="PANTHER" id="PTHR33692">
    <property type="entry name" value="RIBOSOME MATURATION FACTOR RIMM"/>
    <property type="match status" value="1"/>
</dbReference>
<dbReference type="NCBIfam" id="TIGR02273">
    <property type="entry name" value="16S_RimM"/>
    <property type="match status" value="1"/>
</dbReference>
<feature type="domain" description="Ribosome maturation factor RimM PRC barrel" evidence="7">
    <location>
        <begin position="105"/>
        <end position="175"/>
    </location>
</feature>
<comment type="similarity">
    <text evidence="5">Belongs to the RimM family.</text>
</comment>
<dbReference type="Gene3D" id="2.30.30.240">
    <property type="entry name" value="PRC-barrel domain"/>
    <property type="match status" value="1"/>
</dbReference>
<keyword evidence="9" id="KW-1185">Reference proteome</keyword>
<keyword evidence="2 5" id="KW-0690">Ribosome biogenesis</keyword>
<dbReference type="HAMAP" id="MF_00014">
    <property type="entry name" value="Ribosome_mat_RimM"/>
    <property type="match status" value="1"/>
</dbReference>
<comment type="domain">
    <text evidence="5">The PRC barrel domain binds ribosomal protein uS19.</text>
</comment>
<keyword evidence="1 5" id="KW-0963">Cytoplasm</keyword>
<evidence type="ECO:0000256" key="5">
    <source>
        <dbReference type="HAMAP-Rule" id="MF_00014"/>
    </source>
</evidence>
<dbReference type="Gene3D" id="2.40.30.60">
    <property type="entry name" value="RimM"/>
    <property type="match status" value="1"/>
</dbReference>
<evidence type="ECO:0000313" key="9">
    <source>
        <dbReference type="Proteomes" id="UP000662703"/>
    </source>
</evidence>
<proteinExistence type="inferred from homology"/>
<evidence type="ECO:0000259" key="6">
    <source>
        <dbReference type="Pfam" id="PF01782"/>
    </source>
</evidence>
<keyword evidence="3 5" id="KW-0698">rRNA processing</keyword>
<dbReference type="InterPro" id="IPR009000">
    <property type="entry name" value="Transl_B-barrel_sf"/>
</dbReference>
<dbReference type="Proteomes" id="UP000662703">
    <property type="component" value="Unassembled WGS sequence"/>
</dbReference>
<evidence type="ECO:0000313" key="8">
    <source>
        <dbReference type="EMBL" id="MBF5055907.1"/>
    </source>
</evidence>
<comment type="caution">
    <text evidence="8">The sequence shown here is derived from an EMBL/GenBank/DDBJ whole genome shotgun (WGS) entry which is preliminary data.</text>
</comment>
<dbReference type="SUPFAM" id="SSF50447">
    <property type="entry name" value="Translation proteins"/>
    <property type="match status" value="1"/>
</dbReference>
<organism evidence="8 9">
    <name type="scientific">Alloalcanivorax profundimaris</name>
    <dbReference type="NCBI Taxonomy" id="2735259"/>
    <lineage>
        <taxon>Bacteria</taxon>
        <taxon>Pseudomonadati</taxon>
        <taxon>Pseudomonadota</taxon>
        <taxon>Gammaproteobacteria</taxon>
        <taxon>Oceanospirillales</taxon>
        <taxon>Alcanivoracaceae</taxon>
        <taxon>Alloalcanivorax</taxon>
    </lineage>
</organism>
<accession>A0ABS0AP38</accession>
<name>A0ABS0AP38_9GAMM</name>
<protein>
    <recommendedName>
        <fullName evidence="5">Ribosome maturation factor RimM</fullName>
    </recommendedName>
</protein>
<feature type="domain" description="RimM N-terminal" evidence="6">
    <location>
        <begin position="11"/>
        <end position="94"/>
    </location>
</feature>
<dbReference type="InterPro" id="IPR036976">
    <property type="entry name" value="RimM_N_sf"/>
</dbReference>
<comment type="function">
    <text evidence="5">An accessory protein needed during the final step in the assembly of 30S ribosomal subunit, possibly for assembly of the head region. Essential for efficient processing of 16S rRNA. May be needed both before and after RbfA during the maturation of 16S rRNA. It has affinity for free ribosomal 30S subunits but not for 70S ribosomes.</text>
</comment>